<accession>A0A0K8S6K6</accession>
<protein>
    <submittedName>
        <fullName evidence="2">Uncharacterized protein</fullName>
    </submittedName>
</protein>
<reference evidence="2" key="1">
    <citation type="submission" date="2014-09" db="EMBL/GenBank/DDBJ databases">
        <authorList>
            <person name="Magalhaes I.L.F."/>
            <person name="Oliveira U."/>
            <person name="Santos F.R."/>
            <person name="Vidigal T.H.D.A."/>
            <person name="Brescovit A.D."/>
            <person name="Santos A.J."/>
        </authorList>
    </citation>
    <scope>NUCLEOTIDE SEQUENCE</scope>
</reference>
<name>A0A0K8S6K6_LYGHE</name>
<feature type="compositionally biased region" description="Acidic residues" evidence="1">
    <location>
        <begin position="1"/>
        <end position="11"/>
    </location>
</feature>
<feature type="compositionally biased region" description="Low complexity" evidence="1">
    <location>
        <begin position="14"/>
        <end position="35"/>
    </location>
</feature>
<organism evidence="2">
    <name type="scientific">Lygus hesperus</name>
    <name type="common">Western plant bug</name>
    <dbReference type="NCBI Taxonomy" id="30085"/>
    <lineage>
        <taxon>Eukaryota</taxon>
        <taxon>Metazoa</taxon>
        <taxon>Ecdysozoa</taxon>
        <taxon>Arthropoda</taxon>
        <taxon>Hexapoda</taxon>
        <taxon>Insecta</taxon>
        <taxon>Pterygota</taxon>
        <taxon>Neoptera</taxon>
        <taxon>Paraneoptera</taxon>
        <taxon>Hemiptera</taxon>
        <taxon>Heteroptera</taxon>
        <taxon>Panheteroptera</taxon>
        <taxon>Cimicomorpha</taxon>
        <taxon>Miridae</taxon>
        <taxon>Mirini</taxon>
        <taxon>Lygus</taxon>
    </lineage>
</organism>
<feature type="non-terminal residue" evidence="2">
    <location>
        <position position="1"/>
    </location>
</feature>
<evidence type="ECO:0000256" key="1">
    <source>
        <dbReference type="SAM" id="MobiDB-lite"/>
    </source>
</evidence>
<evidence type="ECO:0000313" key="2">
    <source>
        <dbReference type="EMBL" id="JAG48365.1"/>
    </source>
</evidence>
<feature type="compositionally biased region" description="Polar residues" evidence="1">
    <location>
        <begin position="62"/>
        <end position="78"/>
    </location>
</feature>
<feature type="region of interest" description="Disordered" evidence="1">
    <location>
        <begin position="1"/>
        <end position="96"/>
    </location>
</feature>
<dbReference type="EMBL" id="GBRD01017462">
    <property type="protein sequence ID" value="JAG48365.1"/>
    <property type="molecule type" value="Transcribed_RNA"/>
</dbReference>
<feature type="non-terminal residue" evidence="2">
    <location>
        <position position="107"/>
    </location>
</feature>
<dbReference type="AlphaFoldDB" id="A0A0K8S6K6"/>
<sequence>PEETLQDEDPVQNDGSSQLSDSTSDDSATQSSSGDSDLDEDESDETIVGASGSDRSYETTEEFPSSDTENGGDVTQNGPDVRQNGPRRSSRPPCPKVMKDFITYIAM</sequence>
<feature type="compositionally biased region" description="Acidic residues" evidence="1">
    <location>
        <begin position="36"/>
        <end position="45"/>
    </location>
</feature>
<proteinExistence type="predicted"/>